<dbReference type="CDD" id="cd01110">
    <property type="entry name" value="HTH_SoxR"/>
    <property type="match status" value="1"/>
</dbReference>
<evidence type="ECO:0000256" key="4">
    <source>
        <dbReference type="ARBA" id="ARBA00023125"/>
    </source>
</evidence>
<keyword evidence="7" id="KW-1185">Reference proteome</keyword>
<dbReference type="Pfam" id="PF13411">
    <property type="entry name" value="MerR_1"/>
    <property type="match status" value="1"/>
</dbReference>
<dbReference type="PANTHER" id="PTHR30204">
    <property type="entry name" value="REDOX-CYCLING DRUG-SENSING TRANSCRIPTIONAL ACTIVATOR SOXR"/>
    <property type="match status" value="1"/>
</dbReference>
<dbReference type="InterPro" id="IPR009061">
    <property type="entry name" value="DNA-bd_dom_put_sf"/>
</dbReference>
<dbReference type="InterPro" id="IPR047057">
    <property type="entry name" value="MerR_fam"/>
</dbReference>
<name>A0A1I4B282_9HYPH</name>
<dbReference type="PRINTS" id="PR00040">
    <property type="entry name" value="HTHMERR"/>
</dbReference>
<keyword evidence="4" id="KW-0238">DNA-binding</keyword>
<evidence type="ECO:0000313" key="6">
    <source>
        <dbReference type="EMBL" id="SFK62181.1"/>
    </source>
</evidence>
<dbReference type="EMBL" id="FOSK01000007">
    <property type="protein sequence ID" value="SFK62181.1"/>
    <property type="molecule type" value="Genomic_DNA"/>
</dbReference>
<proteinExistence type="predicted"/>
<dbReference type="Gene3D" id="1.10.1660.10">
    <property type="match status" value="1"/>
</dbReference>
<keyword evidence="1" id="KW-0001">2Fe-2S</keyword>
<organism evidence="6 7">
    <name type="scientific">Pseudovibrio ascidiaceicola</name>
    <dbReference type="NCBI Taxonomy" id="285279"/>
    <lineage>
        <taxon>Bacteria</taxon>
        <taxon>Pseudomonadati</taxon>
        <taxon>Pseudomonadota</taxon>
        <taxon>Alphaproteobacteria</taxon>
        <taxon>Hyphomicrobiales</taxon>
        <taxon>Stappiaceae</taxon>
        <taxon>Pseudovibrio</taxon>
    </lineage>
</organism>
<accession>A0A1I4B282</accession>
<dbReference type="NCBIfam" id="TIGR01950">
    <property type="entry name" value="SoxR"/>
    <property type="match status" value="1"/>
</dbReference>
<dbReference type="InterPro" id="IPR010211">
    <property type="entry name" value="Redox-sen_tscrpt-act_SoxR"/>
</dbReference>
<dbReference type="SMART" id="SM00422">
    <property type="entry name" value="HTH_MERR"/>
    <property type="match status" value="1"/>
</dbReference>
<evidence type="ECO:0000259" key="5">
    <source>
        <dbReference type="PROSITE" id="PS50937"/>
    </source>
</evidence>
<sequence length="155" mass="17092">MVSLQGLTVGQVAERSGIAVSAVHFYEEKGLISSWRNNANHRRYSAAVLRKIAVIKAAQKLGVPLKEIKAAMDQLPNEKKISAADWAKLSTWWQDDLDKRIAELQDLREGLNECIGCGCLSMTDCHLLNPEDKLKSQGAGAHLLGWRSKSHAEDA</sequence>
<evidence type="ECO:0000256" key="1">
    <source>
        <dbReference type="ARBA" id="ARBA00022714"/>
    </source>
</evidence>
<dbReference type="PANTHER" id="PTHR30204:SF0">
    <property type="entry name" value="REDOX-SENSITIVE TRANSCRIPTIONAL ACTIVATOR SOXR"/>
    <property type="match status" value="1"/>
</dbReference>
<gene>
    <name evidence="6" type="ORF">SAMN04488518_10748</name>
</gene>
<evidence type="ECO:0000313" key="7">
    <source>
        <dbReference type="Proteomes" id="UP000199598"/>
    </source>
</evidence>
<keyword evidence="1" id="KW-0479">Metal-binding</keyword>
<reference evidence="6 7" key="1">
    <citation type="submission" date="2016-10" db="EMBL/GenBank/DDBJ databases">
        <authorList>
            <person name="Varghese N."/>
            <person name="Submissions S."/>
        </authorList>
    </citation>
    <scope>NUCLEOTIDE SEQUENCE [LARGE SCALE GENOMIC DNA]</scope>
    <source>
        <strain evidence="6 7">DSM 16392</strain>
    </source>
</reference>
<evidence type="ECO:0000256" key="2">
    <source>
        <dbReference type="ARBA" id="ARBA00023004"/>
    </source>
</evidence>
<dbReference type="RefSeq" id="WP_093520717.1">
    <property type="nucleotide sequence ID" value="NZ_FOSK01000007.1"/>
</dbReference>
<keyword evidence="2" id="KW-0408">Iron</keyword>
<dbReference type="InterPro" id="IPR000551">
    <property type="entry name" value="MerR-type_HTH_dom"/>
</dbReference>
<evidence type="ECO:0000256" key="3">
    <source>
        <dbReference type="ARBA" id="ARBA00023014"/>
    </source>
</evidence>
<dbReference type="Proteomes" id="UP000199598">
    <property type="component" value="Unassembled WGS sequence"/>
</dbReference>
<dbReference type="PROSITE" id="PS00552">
    <property type="entry name" value="HTH_MERR_1"/>
    <property type="match status" value="1"/>
</dbReference>
<feature type="domain" description="HTH merR-type" evidence="5">
    <location>
        <begin position="6"/>
        <end position="74"/>
    </location>
</feature>
<comment type="caution">
    <text evidence="6">The sequence shown here is derived from an EMBL/GenBank/DDBJ whole genome shotgun (WGS) entry which is preliminary data.</text>
</comment>
<protein>
    <submittedName>
        <fullName evidence="6">MerR family transcriptional regulator, redox-sensitive transcriptional activator SoxR</fullName>
    </submittedName>
</protein>
<dbReference type="PROSITE" id="PS50937">
    <property type="entry name" value="HTH_MERR_2"/>
    <property type="match status" value="1"/>
</dbReference>
<keyword evidence="3" id="KW-0411">Iron-sulfur</keyword>
<dbReference type="SUPFAM" id="SSF46955">
    <property type="entry name" value="Putative DNA-binding domain"/>
    <property type="match status" value="1"/>
</dbReference>